<evidence type="ECO:0000313" key="1">
    <source>
        <dbReference type="EMBL" id="GES78428.1"/>
    </source>
</evidence>
<dbReference type="EMBL" id="BLAL01000037">
    <property type="protein sequence ID" value="GES78428.1"/>
    <property type="molecule type" value="Genomic_DNA"/>
</dbReference>
<evidence type="ECO:0000313" key="2">
    <source>
        <dbReference type="Proteomes" id="UP000615446"/>
    </source>
</evidence>
<name>A0A8H3KYN8_9GLOM</name>
<reference evidence="1" key="1">
    <citation type="submission" date="2019-10" db="EMBL/GenBank/DDBJ databases">
        <title>Conservation and host-specific expression of non-tandemly repeated heterogenous ribosome RNA gene in arbuscular mycorrhizal fungi.</title>
        <authorList>
            <person name="Maeda T."/>
            <person name="Kobayashi Y."/>
            <person name="Nakagawa T."/>
            <person name="Ezawa T."/>
            <person name="Yamaguchi K."/>
            <person name="Bino T."/>
            <person name="Nishimoto Y."/>
            <person name="Shigenobu S."/>
            <person name="Kawaguchi M."/>
        </authorList>
    </citation>
    <scope>NUCLEOTIDE SEQUENCE</scope>
    <source>
        <strain evidence="1">HR1</strain>
    </source>
</reference>
<organism evidence="1 2">
    <name type="scientific">Rhizophagus clarus</name>
    <dbReference type="NCBI Taxonomy" id="94130"/>
    <lineage>
        <taxon>Eukaryota</taxon>
        <taxon>Fungi</taxon>
        <taxon>Fungi incertae sedis</taxon>
        <taxon>Mucoromycota</taxon>
        <taxon>Glomeromycotina</taxon>
        <taxon>Glomeromycetes</taxon>
        <taxon>Glomerales</taxon>
        <taxon>Glomeraceae</taxon>
        <taxon>Rhizophagus</taxon>
    </lineage>
</organism>
<dbReference type="OrthoDB" id="28413at2759"/>
<accession>A0A8H3KYN8</accession>
<gene>
    <name evidence="1" type="ORF">RCL2_000573300</name>
</gene>
<dbReference type="AlphaFoldDB" id="A0A8H3KYN8"/>
<comment type="caution">
    <text evidence="1">The sequence shown here is derived from an EMBL/GenBank/DDBJ whole genome shotgun (WGS) entry which is preliminary data.</text>
</comment>
<dbReference type="Proteomes" id="UP000615446">
    <property type="component" value="Unassembled WGS sequence"/>
</dbReference>
<sequence>MQEPATLYALRLFDIYELITDENFRRKINENEQLNQCRRCCRNTLAFTLTSMHSLIKHDHGWDDLDFNFINKDDKYFRKYLPVEDLQREIIALSTNRVMNEAHGEELL</sequence>
<proteinExistence type="predicted"/>
<protein>
    <submittedName>
        <fullName evidence="1">Uncharacterized protein</fullName>
    </submittedName>
</protein>